<reference evidence="2" key="1">
    <citation type="submission" date="2014-03" db="EMBL/GenBank/DDBJ databases">
        <authorList>
            <person name="Aksoy S."/>
            <person name="Warren W."/>
            <person name="Wilson R.K."/>
        </authorList>
    </citation>
    <scope>NUCLEOTIDE SEQUENCE [LARGE SCALE GENOMIC DNA]</scope>
    <source>
        <strain evidence="2">IAEA</strain>
    </source>
</reference>
<organism evidence="1 2">
    <name type="scientific">Glossina pallidipes</name>
    <name type="common">Tsetse fly</name>
    <dbReference type="NCBI Taxonomy" id="7398"/>
    <lineage>
        <taxon>Eukaryota</taxon>
        <taxon>Metazoa</taxon>
        <taxon>Ecdysozoa</taxon>
        <taxon>Arthropoda</taxon>
        <taxon>Hexapoda</taxon>
        <taxon>Insecta</taxon>
        <taxon>Pterygota</taxon>
        <taxon>Neoptera</taxon>
        <taxon>Endopterygota</taxon>
        <taxon>Diptera</taxon>
        <taxon>Brachycera</taxon>
        <taxon>Muscomorpha</taxon>
        <taxon>Hippoboscoidea</taxon>
        <taxon>Glossinidae</taxon>
        <taxon>Glossina</taxon>
    </lineage>
</organism>
<protein>
    <submittedName>
        <fullName evidence="1">Uncharacterized protein</fullName>
    </submittedName>
</protein>
<dbReference type="VEuPathDB" id="VectorBase:GPAI015368"/>
<name>A0A1A9ZI68_GLOPL</name>
<keyword evidence="2" id="KW-1185">Reference proteome</keyword>
<dbReference type="AlphaFoldDB" id="A0A1A9ZI68"/>
<sequence>MTTFHIITFKAELKSEKKEVLLIALNIFGKNLGDRVRIEIEIFMLYEEERKQERYQEDMNVKERPMIAIRYITTEVPFFLLVLNSNLILLSNYQFIFCPPEIYASDILKLKYD</sequence>
<evidence type="ECO:0000313" key="2">
    <source>
        <dbReference type="Proteomes" id="UP000092445"/>
    </source>
</evidence>
<dbReference type="Proteomes" id="UP000092445">
    <property type="component" value="Unassembled WGS sequence"/>
</dbReference>
<proteinExistence type="predicted"/>
<evidence type="ECO:0000313" key="1">
    <source>
        <dbReference type="EnsemblMetazoa" id="GPAI015368-PA"/>
    </source>
</evidence>
<dbReference type="EnsemblMetazoa" id="GPAI015368-RA">
    <property type="protein sequence ID" value="GPAI015368-PA"/>
    <property type="gene ID" value="GPAI015368"/>
</dbReference>
<reference evidence="1" key="2">
    <citation type="submission" date="2020-05" db="UniProtKB">
        <authorList>
            <consortium name="EnsemblMetazoa"/>
        </authorList>
    </citation>
    <scope>IDENTIFICATION</scope>
    <source>
        <strain evidence="1">IAEA</strain>
    </source>
</reference>
<accession>A0A1A9ZI68</accession>